<name>A0A9D5U979_9CELL</name>
<organism evidence="1 2">
    <name type="scientific">Oerskovia douganii</name>
    <dbReference type="NCBI Taxonomy" id="2762210"/>
    <lineage>
        <taxon>Bacteria</taxon>
        <taxon>Bacillati</taxon>
        <taxon>Actinomycetota</taxon>
        <taxon>Actinomycetes</taxon>
        <taxon>Micrococcales</taxon>
        <taxon>Cellulomonadaceae</taxon>
        <taxon>Oerskovia</taxon>
    </lineage>
</organism>
<proteinExistence type="predicted"/>
<dbReference type="Proteomes" id="UP000822993">
    <property type="component" value="Unassembled WGS sequence"/>
</dbReference>
<dbReference type="EMBL" id="JACSPN010000010">
    <property type="protein sequence ID" value="MBE7700483.1"/>
    <property type="molecule type" value="Genomic_DNA"/>
</dbReference>
<reference evidence="1 2" key="1">
    <citation type="submission" date="2020-08" db="EMBL/GenBank/DDBJ databases">
        <title>A Genomic Blueprint of the Chicken Gut Microbiome.</title>
        <authorList>
            <person name="Gilroy R."/>
            <person name="Ravi A."/>
            <person name="Getino M."/>
            <person name="Pursley I."/>
            <person name="Horton D.L."/>
            <person name="Alikhan N.-F."/>
            <person name="Baker D."/>
            <person name="Gharbi K."/>
            <person name="Hall N."/>
            <person name="Watson M."/>
            <person name="Adriaenssens E.M."/>
            <person name="Foster-Nyarko E."/>
            <person name="Jarju S."/>
            <person name="Secka A."/>
            <person name="Antonio M."/>
            <person name="Oren A."/>
            <person name="Chaudhuri R."/>
            <person name="La Ragione R.M."/>
            <person name="Hildebrand F."/>
            <person name="Pallen M.J."/>
        </authorList>
    </citation>
    <scope>NUCLEOTIDE SEQUENCE [LARGE SCALE GENOMIC DNA]</scope>
    <source>
        <strain evidence="1 2">Sa1BUA8</strain>
    </source>
</reference>
<dbReference type="RefSeq" id="WP_193719765.1">
    <property type="nucleotide sequence ID" value="NZ_JACSPN010000010.1"/>
</dbReference>
<gene>
    <name evidence="1" type="ORF">H9623_09225</name>
</gene>
<keyword evidence="2" id="KW-1185">Reference proteome</keyword>
<evidence type="ECO:0000313" key="1">
    <source>
        <dbReference type="EMBL" id="MBE7700483.1"/>
    </source>
</evidence>
<accession>A0A9D5U979</accession>
<dbReference type="AlphaFoldDB" id="A0A9D5U979"/>
<comment type="caution">
    <text evidence="1">The sequence shown here is derived from an EMBL/GenBank/DDBJ whole genome shotgun (WGS) entry which is preliminary data.</text>
</comment>
<evidence type="ECO:0000313" key="2">
    <source>
        <dbReference type="Proteomes" id="UP000822993"/>
    </source>
</evidence>
<protein>
    <recommendedName>
        <fullName evidence="3">DUF4126 domain-containing protein</fullName>
    </recommendedName>
</protein>
<evidence type="ECO:0008006" key="3">
    <source>
        <dbReference type="Google" id="ProtNLM"/>
    </source>
</evidence>
<sequence>MTRAADAPYLSLDVLVRSVALGVAAGSRASLGLAAPILTSALPGPGGVTAKVAAGLGVAAELTGDKLPSAGSRLEPPGPAIRMASGALGGLALARRAGVGVLAPVVLGAVAAAVGTAGGAMWRLAASGWAPDWQLAVAEDAVALSSAAFAVRT</sequence>